<evidence type="ECO:0000313" key="3">
    <source>
        <dbReference type="Proteomes" id="UP001142317"/>
    </source>
</evidence>
<proteinExistence type="predicted"/>
<reference evidence="2" key="2">
    <citation type="submission" date="2023-01" db="EMBL/GenBank/DDBJ databases">
        <authorList>
            <person name="Sun Q."/>
            <person name="Evtushenko L."/>
        </authorList>
    </citation>
    <scope>NUCLEOTIDE SEQUENCE</scope>
    <source>
        <strain evidence="2">VKM Ac-1447</strain>
    </source>
</reference>
<dbReference type="RefSeq" id="WP_210004461.1">
    <property type="nucleotide sequence ID" value="NZ_BSEO01000001.1"/>
</dbReference>
<protein>
    <submittedName>
        <fullName evidence="2">Uncharacterized protein</fullName>
    </submittedName>
</protein>
<comment type="caution">
    <text evidence="2">The sequence shown here is derived from an EMBL/GenBank/DDBJ whole genome shotgun (WGS) entry which is preliminary data.</text>
</comment>
<accession>A0A9W6M2P7</accession>
<feature type="compositionally biased region" description="Polar residues" evidence="1">
    <location>
        <begin position="37"/>
        <end position="55"/>
    </location>
</feature>
<gene>
    <name evidence="2" type="ORF">GCM10017586_08970</name>
</gene>
<evidence type="ECO:0000256" key="1">
    <source>
        <dbReference type="SAM" id="MobiDB-lite"/>
    </source>
</evidence>
<evidence type="ECO:0000313" key="2">
    <source>
        <dbReference type="EMBL" id="GLJ79215.1"/>
    </source>
</evidence>
<sequence>MSQKKLSIWTRLRHLVLGRPITHEEQQAARRSGRADTMTQVQNGVRGTSSAGFHL</sequence>
<reference evidence="2" key="1">
    <citation type="journal article" date="2014" name="Int. J. Syst. Evol. Microbiol.">
        <title>Complete genome sequence of Corynebacterium casei LMG S-19264T (=DSM 44701T), isolated from a smear-ripened cheese.</title>
        <authorList>
            <consortium name="US DOE Joint Genome Institute (JGI-PGF)"/>
            <person name="Walter F."/>
            <person name="Albersmeier A."/>
            <person name="Kalinowski J."/>
            <person name="Ruckert C."/>
        </authorList>
    </citation>
    <scope>NUCLEOTIDE SEQUENCE</scope>
    <source>
        <strain evidence="2">VKM Ac-1447</strain>
    </source>
</reference>
<feature type="region of interest" description="Disordered" evidence="1">
    <location>
        <begin position="23"/>
        <end position="55"/>
    </location>
</feature>
<dbReference type="AlphaFoldDB" id="A0A9W6M2P7"/>
<keyword evidence="3" id="KW-1185">Reference proteome</keyword>
<organism evidence="2 3">
    <name type="scientific">Microbacterium imperiale</name>
    <dbReference type="NCBI Taxonomy" id="33884"/>
    <lineage>
        <taxon>Bacteria</taxon>
        <taxon>Bacillati</taxon>
        <taxon>Actinomycetota</taxon>
        <taxon>Actinomycetes</taxon>
        <taxon>Micrococcales</taxon>
        <taxon>Microbacteriaceae</taxon>
        <taxon>Microbacterium</taxon>
    </lineage>
</organism>
<name>A0A9W6M2P7_9MICO</name>
<dbReference type="EMBL" id="BSEO01000001">
    <property type="protein sequence ID" value="GLJ79215.1"/>
    <property type="molecule type" value="Genomic_DNA"/>
</dbReference>
<dbReference type="Proteomes" id="UP001142317">
    <property type="component" value="Unassembled WGS sequence"/>
</dbReference>